<evidence type="ECO:0000256" key="8">
    <source>
        <dbReference type="SAM" id="Phobius"/>
    </source>
</evidence>
<dbReference type="Pfam" id="PF13727">
    <property type="entry name" value="CoA_binding_3"/>
    <property type="match status" value="1"/>
</dbReference>
<evidence type="ECO:0000256" key="4">
    <source>
        <dbReference type="ARBA" id="ARBA00022692"/>
    </source>
</evidence>
<dbReference type="Pfam" id="PF02397">
    <property type="entry name" value="Bac_transf"/>
    <property type="match status" value="1"/>
</dbReference>
<feature type="transmembrane region" description="Helical" evidence="8">
    <location>
        <begin position="181"/>
        <end position="202"/>
    </location>
</feature>
<name>A0A6P0EZ21_9ACTN</name>
<gene>
    <name evidence="11" type="ORF">G3R41_10640</name>
    <name evidence="10" type="ORF">GCU67_09985</name>
</gene>
<evidence type="ECO:0000256" key="3">
    <source>
        <dbReference type="ARBA" id="ARBA00022679"/>
    </source>
</evidence>
<evidence type="ECO:0000256" key="2">
    <source>
        <dbReference type="ARBA" id="ARBA00006464"/>
    </source>
</evidence>
<organism evidence="10 12">
    <name type="scientific">Modestobacter muralis</name>
    <dbReference type="NCBI Taxonomy" id="1608614"/>
    <lineage>
        <taxon>Bacteria</taxon>
        <taxon>Bacillati</taxon>
        <taxon>Actinomycetota</taxon>
        <taxon>Actinomycetes</taxon>
        <taxon>Geodermatophilales</taxon>
        <taxon>Geodermatophilaceae</taxon>
        <taxon>Modestobacter</taxon>
    </lineage>
</organism>
<dbReference type="NCBIfam" id="TIGR03025">
    <property type="entry name" value="EPS_sugtrans"/>
    <property type="match status" value="1"/>
</dbReference>
<dbReference type="Proteomes" id="UP000471152">
    <property type="component" value="Unassembled WGS sequence"/>
</dbReference>
<keyword evidence="6 8" id="KW-0472">Membrane</keyword>
<reference evidence="10 12" key="1">
    <citation type="submission" date="2020-01" db="EMBL/GenBank/DDBJ databases">
        <title>the WGS Modestobacter muralis CPCC 204518.</title>
        <authorList>
            <person name="Jiang Z."/>
        </authorList>
    </citation>
    <scope>NUCLEOTIDE SEQUENCE [LARGE SCALE GENOMIC DNA]</scope>
    <source>
        <strain evidence="10 12">DSM 100205</strain>
    </source>
</reference>
<dbReference type="EMBL" id="JAAGWB010000026">
    <property type="protein sequence ID" value="NEN51386.1"/>
    <property type="molecule type" value="Genomic_DNA"/>
</dbReference>
<keyword evidence="3 10" id="KW-0808">Transferase</keyword>
<keyword evidence="4 8" id="KW-0812">Transmembrane</keyword>
<protein>
    <submittedName>
        <fullName evidence="10">Sugar transferase</fullName>
    </submittedName>
</protein>
<dbReference type="Gene3D" id="3.40.50.720">
    <property type="entry name" value="NAD(P)-binding Rossmann-like Domain"/>
    <property type="match status" value="1"/>
</dbReference>
<dbReference type="InterPro" id="IPR003362">
    <property type="entry name" value="Bact_transf"/>
</dbReference>
<evidence type="ECO:0000256" key="1">
    <source>
        <dbReference type="ARBA" id="ARBA00004141"/>
    </source>
</evidence>
<proteinExistence type="inferred from homology"/>
<comment type="similarity">
    <text evidence="2">Belongs to the bacterial sugar transferase family.</text>
</comment>
<dbReference type="GO" id="GO:0016020">
    <property type="term" value="C:membrane"/>
    <property type="evidence" value="ECO:0007669"/>
    <property type="project" value="UniProtKB-SubCell"/>
</dbReference>
<sequence>MVIVRAPPATSFARTGKRGSRVASWRQGAGAARTAPSPLRSRWSVEQRRFPAQSDRVCRAVSAEHTGGYSVSLLDSPDEVTVTPSADAATRRRFWSATRLRGEGTAARRSWRSAYVRRIVLGDVLVAVIGALVGRLGVDYGPLATNGSPWLVLALPLVWLAAMTVARSYEERFLWVGPEEFRRVFTASILLLAAVGTISWAFKLEVARSFVVVALPLAAVLTLAQRYAQRVWLHKQREHGRFQQTAILVGHRNGTAELHAQLVRQARHGLRVVGVCLPSAEPEGTVFDGLPVLGDFTAIADVVRRYEVDTVAVLPSPELDGAALRRLGWDLETTEAELLLAPAVTEFAGPRVAIRPVNGLPLLHLERPEFRGLRRVTKDVFDRTVALVAVIVLLPVLLGLAIAVKTTSRGPVFFMHERIGRAGVPFRVFKFRSMKPNSDALIAELMAQNEGNAVQFKMKRDPRVTRVGAVMRRYSLDELPQLFNVLLGTMSLVGPRPHVTREVEQYGFDMRRRLLVKPGITGLWQVSGRSNLSWDDSVRIDVRYVENWSLAFDLMILWKTLGAVLRGSGAY</sequence>
<evidence type="ECO:0000256" key="6">
    <source>
        <dbReference type="ARBA" id="ARBA00023136"/>
    </source>
</evidence>
<evidence type="ECO:0000313" key="13">
    <source>
        <dbReference type="Proteomes" id="UP000471152"/>
    </source>
</evidence>
<comment type="subcellular location">
    <subcellularLocation>
        <location evidence="1">Membrane</location>
        <topology evidence="1">Multi-pass membrane protein</topology>
    </subcellularLocation>
</comment>
<dbReference type="GO" id="GO:0016780">
    <property type="term" value="F:phosphotransferase activity, for other substituted phosphate groups"/>
    <property type="evidence" value="ECO:0007669"/>
    <property type="project" value="TreeGrafter"/>
</dbReference>
<dbReference type="Proteomes" id="UP000468828">
    <property type="component" value="Unassembled WGS sequence"/>
</dbReference>
<reference evidence="11 13" key="2">
    <citation type="submission" date="2020-02" db="EMBL/GenBank/DDBJ databases">
        <title>The WGS of Modestobacter muralis DSM 100205.</title>
        <authorList>
            <person name="Jiang Z."/>
        </authorList>
    </citation>
    <scope>NUCLEOTIDE SEQUENCE [LARGE SCALE GENOMIC DNA]</scope>
    <source>
        <strain evidence="11 13">DSM 100205</strain>
    </source>
</reference>
<feature type="domain" description="Bacterial sugar transferase" evidence="9">
    <location>
        <begin position="378"/>
        <end position="565"/>
    </location>
</feature>
<evidence type="ECO:0000313" key="10">
    <source>
        <dbReference type="EMBL" id="NEK94498.1"/>
    </source>
</evidence>
<keyword evidence="5 8" id="KW-1133">Transmembrane helix</keyword>
<feature type="transmembrane region" description="Helical" evidence="8">
    <location>
        <begin position="119"/>
        <end position="138"/>
    </location>
</feature>
<dbReference type="EMBL" id="JAAGWH010000024">
    <property type="protein sequence ID" value="NEK94498.1"/>
    <property type="molecule type" value="Genomic_DNA"/>
</dbReference>
<feature type="region of interest" description="Disordered" evidence="7">
    <location>
        <begin position="1"/>
        <end position="40"/>
    </location>
</feature>
<keyword evidence="12" id="KW-1185">Reference proteome</keyword>
<evidence type="ECO:0000313" key="12">
    <source>
        <dbReference type="Proteomes" id="UP000468828"/>
    </source>
</evidence>
<comment type="caution">
    <text evidence="10">The sequence shown here is derived from an EMBL/GenBank/DDBJ whole genome shotgun (WGS) entry which is preliminary data.</text>
</comment>
<evidence type="ECO:0000313" key="11">
    <source>
        <dbReference type="EMBL" id="NEN51386.1"/>
    </source>
</evidence>
<dbReference type="InterPro" id="IPR017475">
    <property type="entry name" value="EPS_sugar_tfrase"/>
</dbReference>
<dbReference type="PANTHER" id="PTHR30576:SF10">
    <property type="entry name" value="SLL5057 PROTEIN"/>
    <property type="match status" value="1"/>
</dbReference>
<dbReference type="PANTHER" id="PTHR30576">
    <property type="entry name" value="COLANIC BIOSYNTHESIS UDP-GLUCOSE LIPID CARRIER TRANSFERASE"/>
    <property type="match status" value="1"/>
</dbReference>
<evidence type="ECO:0000256" key="5">
    <source>
        <dbReference type="ARBA" id="ARBA00022989"/>
    </source>
</evidence>
<feature type="transmembrane region" description="Helical" evidence="8">
    <location>
        <begin position="150"/>
        <end position="169"/>
    </location>
</feature>
<evidence type="ECO:0000256" key="7">
    <source>
        <dbReference type="SAM" id="MobiDB-lite"/>
    </source>
</evidence>
<feature type="transmembrane region" description="Helical" evidence="8">
    <location>
        <begin position="208"/>
        <end position="228"/>
    </location>
</feature>
<dbReference type="AlphaFoldDB" id="A0A6P0EZ21"/>
<accession>A0A6P0EZ21</accession>
<feature type="transmembrane region" description="Helical" evidence="8">
    <location>
        <begin position="384"/>
        <end position="404"/>
    </location>
</feature>
<evidence type="ECO:0000259" key="9">
    <source>
        <dbReference type="Pfam" id="PF02397"/>
    </source>
</evidence>